<evidence type="ECO:0000313" key="2">
    <source>
        <dbReference type="EMBL" id="GEU39480.1"/>
    </source>
</evidence>
<comment type="caution">
    <text evidence="2">The sequence shown here is derived from an EMBL/GenBank/DDBJ whole genome shotgun (WGS) entry which is preliminary data.</text>
</comment>
<dbReference type="EMBL" id="BKCJ010001179">
    <property type="protein sequence ID" value="GEU39480.1"/>
    <property type="molecule type" value="Genomic_DNA"/>
</dbReference>
<name>A0A6L2JRU3_TANCI</name>
<accession>A0A6L2JRU3</accession>
<reference evidence="2" key="1">
    <citation type="journal article" date="2019" name="Sci. Rep.">
        <title>Draft genome of Tanacetum cinerariifolium, the natural source of mosquito coil.</title>
        <authorList>
            <person name="Yamashiro T."/>
            <person name="Shiraishi A."/>
            <person name="Satake H."/>
            <person name="Nakayama K."/>
        </authorList>
    </citation>
    <scope>NUCLEOTIDE SEQUENCE</scope>
</reference>
<sequence length="224" mass="24982">MGLGVSIGRKTRPERPRPDWPRPKTGPDRDQVGPKRQTEDRTETFRYHKHPEVNRLQLQHHQLPLSRNLCLFQMLLLLLVPLRASYSSLLYSIPSSNAAALLFIDSKSSIGVQKSNTAAAAFEKGTNFEKEEVDDAEAVGDSPLDAYGNKTSNGTDISLDSLVEGETKIQKAMDATVCKDVKMDDLESIESNAAAFEEGIEYRIDLNIMHEETLEAPILDLEEL</sequence>
<feature type="region of interest" description="Disordered" evidence="1">
    <location>
        <begin position="1"/>
        <end position="42"/>
    </location>
</feature>
<protein>
    <submittedName>
        <fullName evidence="2">Uncharacterized protein</fullName>
    </submittedName>
</protein>
<gene>
    <name evidence="2" type="ORF">Tci_011458</name>
</gene>
<evidence type="ECO:0000256" key="1">
    <source>
        <dbReference type="SAM" id="MobiDB-lite"/>
    </source>
</evidence>
<feature type="compositionally biased region" description="Basic and acidic residues" evidence="1">
    <location>
        <begin position="11"/>
        <end position="42"/>
    </location>
</feature>
<dbReference type="AlphaFoldDB" id="A0A6L2JRU3"/>
<proteinExistence type="predicted"/>
<organism evidence="2">
    <name type="scientific">Tanacetum cinerariifolium</name>
    <name type="common">Dalmatian daisy</name>
    <name type="synonym">Chrysanthemum cinerariifolium</name>
    <dbReference type="NCBI Taxonomy" id="118510"/>
    <lineage>
        <taxon>Eukaryota</taxon>
        <taxon>Viridiplantae</taxon>
        <taxon>Streptophyta</taxon>
        <taxon>Embryophyta</taxon>
        <taxon>Tracheophyta</taxon>
        <taxon>Spermatophyta</taxon>
        <taxon>Magnoliopsida</taxon>
        <taxon>eudicotyledons</taxon>
        <taxon>Gunneridae</taxon>
        <taxon>Pentapetalae</taxon>
        <taxon>asterids</taxon>
        <taxon>campanulids</taxon>
        <taxon>Asterales</taxon>
        <taxon>Asteraceae</taxon>
        <taxon>Asteroideae</taxon>
        <taxon>Anthemideae</taxon>
        <taxon>Anthemidinae</taxon>
        <taxon>Tanacetum</taxon>
    </lineage>
</organism>